<evidence type="ECO:0000313" key="3">
    <source>
        <dbReference type="Proteomes" id="UP000553963"/>
    </source>
</evidence>
<evidence type="ECO:0008006" key="4">
    <source>
        <dbReference type="Google" id="ProtNLM"/>
    </source>
</evidence>
<keyword evidence="3" id="KW-1185">Reference proteome</keyword>
<accession>A0A840AJ57</accession>
<feature type="chain" id="PRO_5032378161" description="DUF2125 domain-containing protein" evidence="1">
    <location>
        <begin position="26"/>
        <end position="379"/>
    </location>
</feature>
<proteinExistence type="predicted"/>
<keyword evidence="1" id="KW-0732">Signal</keyword>
<evidence type="ECO:0000313" key="2">
    <source>
        <dbReference type="EMBL" id="MBB3929057.1"/>
    </source>
</evidence>
<gene>
    <name evidence="2" type="ORF">GGR25_000076</name>
</gene>
<reference evidence="2 3" key="1">
    <citation type="submission" date="2020-08" db="EMBL/GenBank/DDBJ databases">
        <title>Genomic Encyclopedia of Type Strains, Phase IV (KMG-IV): sequencing the most valuable type-strain genomes for metagenomic binning, comparative biology and taxonomic classification.</title>
        <authorList>
            <person name="Goeker M."/>
        </authorList>
    </citation>
    <scope>NUCLEOTIDE SEQUENCE [LARGE SCALE GENOMIC DNA]</scope>
    <source>
        <strain evidence="2 3">DSM 25966</strain>
    </source>
</reference>
<protein>
    <recommendedName>
        <fullName evidence="4">DUF2125 domain-containing protein</fullName>
    </recommendedName>
</protein>
<organism evidence="2 3">
    <name type="scientific">Kaistia hirudinis</name>
    <dbReference type="NCBI Taxonomy" id="1293440"/>
    <lineage>
        <taxon>Bacteria</taxon>
        <taxon>Pseudomonadati</taxon>
        <taxon>Pseudomonadota</taxon>
        <taxon>Alphaproteobacteria</taxon>
        <taxon>Hyphomicrobiales</taxon>
        <taxon>Kaistiaceae</taxon>
        <taxon>Kaistia</taxon>
    </lineage>
</organism>
<evidence type="ECO:0000256" key="1">
    <source>
        <dbReference type="SAM" id="SignalP"/>
    </source>
</evidence>
<dbReference type="AlphaFoldDB" id="A0A840AJ57"/>
<feature type="signal peptide" evidence="1">
    <location>
        <begin position="1"/>
        <end position="25"/>
    </location>
</feature>
<dbReference type="EMBL" id="JACIDS010000001">
    <property type="protein sequence ID" value="MBB3929057.1"/>
    <property type="molecule type" value="Genomic_DNA"/>
</dbReference>
<name>A0A840AJ57_9HYPH</name>
<dbReference type="RefSeq" id="WP_183396758.1">
    <property type="nucleotide sequence ID" value="NZ_JACIDS010000001.1"/>
</dbReference>
<sequence>MNVSLSGARGLVLVSTLLLSTTAFAAPDATKIANSVVAALQAKGGAKASFDSASANGDDVVITNLKVSREGSDATVPSVVIASPVERTPGGFTAASISFDNGKIVDGEQTISWKTGISKDAVVPDPTEVHSTAKITPFSHFEIDGISVAAPNAPDPVTVDSFAVDLGNVVDGAPNEGKLTVAGINVPGSVLKASGQGSSTITDLGYDSLSLNVGIAGSYDAAKSALTINGITLDGKDMGKLSISGTFGGVPREKLQNADQLHELAPTATLEVAEVRFDDAGLTNRALDMQAKQLGAKREDLAAMVPGFLPLAFSQVNITDEAFQSEVSAAVSAYLKDPKSITVKFAPATPVLLTEVGKTALASPNGVLKLLGIGVAANN</sequence>
<dbReference type="Proteomes" id="UP000553963">
    <property type="component" value="Unassembled WGS sequence"/>
</dbReference>
<comment type="caution">
    <text evidence="2">The sequence shown here is derived from an EMBL/GenBank/DDBJ whole genome shotgun (WGS) entry which is preliminary data.</text>
</comment>